<protein>
    <submittedName>
        <fullName evidence="4">Unannotated protein</fullName>
    </submittedName>
</protein>
<keyword evidence="2" id="KW-0378">Hydrolase</keyword>
<dbReference type="InterPro" id="IPR017853">
    <property type="entry name" value="GH"/>
</dbReference>
<comment type="similarity">
    <text evidence="1">Belongs to the glycosyl hydrolase 1 family.</text>
</comment>
<dbReference type="EMBL" id="CAEZWU010000220">
    <property type="protein sequence ID" value="CAB4678319.1"/>
    <property type="molecule type" value="Genomic_DNA"/>
</dbReference>
<dbReference type="PANTHER" id="PTHR10353">
    <property type="entry name" value="GLYCOSYL HYDROLASE"/>
    <property type="match status" value="1"/>
</dbReference>
<evidence type="ECO:0000256" key="3">
    <source>
        <dbReference type="ARBA" id="ARBA00023295"/>
    </source>
</evidence>
<dbReference type="PRINTS" id="PR00131">
    <property type="entry name" value="GLHYDRLASE1"/>
</dbReference>
<evidence type="ECO:0000256" key="1">
    <source>
        <dbReference type="ARBA" id="ARBA00010838"/>
    </source>
</evidence>
<dbReference type="PANTHER" id="PTHR10353:SF209">
    <property type="entry name" value="GALACTOLIPID GALACTOSYLTRANSFERASE SFR2, CHLOROPLASTIC"/>
    <property type="match status" value="1"/>
</dbReference>
<dbReference type="AlphaFoldDB" id="A0A6J6MWZ7"/>
<evidence type="ECO:0000313" key="4">
    <source>
        <dbReference type="EMBL" id="CAB4678319.1"/>
    </source>
</evidence>
<evidence type="ECO:0000256" key="2">
    <source>
        <dbReference type="ARBA" id="ARBA00022801"/>
    </source>
</evidence>
<sequence>MTSNSASKRLWPKGFIWGTGASSTQCEGAAPQSDWYEWERAGNAPKSENGNGFATQYAQDFKILASLGLTHHRLSIEWARIEPQQGVRDQNAIDHYRKILATARELRINIWVCLHHFTLPNWFAKLGGFLVEKNRTQYWLQHVDFIAETFGDLVAGWQPVNETNYYATAGYLARGWPPGHNNVEEWLTVTQQIQLATAEAAVRLKQTCKPVVSIFGLSTLELLDDEIATHKFAERFYDANWNTGIKLFRDGILQIGTREPVLRPDLAGSFDMFGFSYYSAHGVRNGQLVAYPETKKISPLGYAIWPNGLELVLNRLKKELPNTPLIVAEYGVGTSDDNERSTYLSAGLDIVHQAIAQGIDVRGFFHWTAVDNYEWLHGYDLQFGIINSDRTTKPSSGVLRQEAKPS</sequence>
<dbReference type="InterPro" id="IPR001360">
    <property type="entry name" value="Glyco_hydro_1"/>
</dbReference>
<keyword evidence="3" id="KW-0326">Glycosidase</keyword>
<dbReference type="GO" id="GO:0005975">
    <property type="term" value="P:carbohydrate metabolic process"/>
    <property type="evidence" value="ECO:0007669"/>
    <property type="project" value="InterPro"/>
</dbReference>
<dbReference type="Pfam" id="PF00232">
    <property type="entry name" value="Glyco_hydro_1"/>
    <property type="match status" value="1"/>
</dbReference>
<organism evidence="4">
    <name type="scientific">freshwater metagenome</name>
    <dbReference type="NCBI Taxonomy" id="449393"/>
    <lineage>
        <taxon>unclassified sequences</taxon>
        <taxon>metagenomes</taxon>
        <taxon>ecological metagenomes</taxon>
    </lineage>
</organism>
<name>A0A6J6MWZ7_9ZZZZ</name>
<dbReference type="SUPFAM" id="SSF51445">
    <property type="entry name" value="(Trans)glycosidases"/>
    <property type="match status" value="1"/>
</dbReference>
<accession>A0A6J6MWZ7</accession>
<reference evidence="4" key="1">
    <citation type="submission" date="2020-05" db="EMBL/GenBank/DDBJ databases">
        <authorList>
            <person name="Chiriac C."/>
            <person name="Salcher M."/>
            <person name="Ghai R."/>
            <person name="Kavagutti S V."/>
        </authorList>
    </citation>
    <scope>NUCLEOTIDE SEQUENCE</scope>
</reference>
<dbReference type="GO" id="GO:0008422">
    <property type="term" value="F:beta-glucosidase activity"/>
    <property type="evidence" value="ECO:0007669"/>
    <property type="project" value="TreeGrafter"/>
</dbReference>
<dbReference type="Gene3D" id="3.20.20.80">
    <property type="entry name" value="Glycosidases"/>
    <property type="match status" value="1"/>
</dbReference>
<proteinExistence type="inferred from homology"/>
<gene>
    <name evidence="4" type="ORF">UFOPK2292_01245</name>
</gene>